<dbReference type="GO" id="GO:0005634">
    <property type="term" value="C:nucleus"/>
    <property type="evidence" value="ECO:0007669"/>
    <property type="project" value="TreeGrafter"/>
</dbReference>
<dbReference type="InterPro" id="IPR000192">
    <property type="entry name" value="Aminotrans_V_dom"/>
</dbReference>
<comment type="cofactor">
    <cofactor evidence="1">
        <name>pyridoxal 5'-phosphate</name>
        <dbReference type="ChEBI" id="CHEBI:597326"/>
    </cofactor>
</comment>
<evidence type="ECO:0000313" key="12">
    <source>
        <dbReference type="Proteomes" id="UP000276215"/>
    </source>
</evidence>
<evidence type="ECO:0000256" key="7">
    <source>
        <dbReference type="ARBA" id="ARBA00023004"/>
    </source>
</evidence>
<dbReference type="AlphaFoldDB" id="A0A3N4JT15"/>
<evidence type="ECO:0000259" key="10">
    <source>
        <dbReference type="Pfam" id="PF00266"/>
    </source>
</evidence>
<dbReference type="GO" id="GO:0016226">
    <property type="term" value="P:iron-sulfur cluster assembly"/>
    <property type="evidence" value="ECO:0007669"/>
    <property type="project" value="TreeGrafter"/>
</dbReference>
<keyword evidence="5" id="KW-0479">Metal-binding</keyword>
<accession>A0A3N4JT15</accession>
<proteinExistence type="inferred from homology"/>
<dbReference type="GO" id="GO:0051536">
    <property type="term" value="F:iron-sulfur cluster binding"/>
    <property type="evidence" value="ECO:0007669"/>
    <property type="project" value="UniProtKB-KW"/>
</dbReference>
<sequence>MNKTGLKPTKVGVGNGLMADVMMFPSTSILKQTTIMDGGSRPIYLDMQATTPTDPCLLDTILPTYTGLYGNPYSCTHTYGWEREKVIDIACENVAKLNGAHPKEIIFTSGAMGLNDMSIKYVARFYTSKKHIIASQTEHKCGLDLCRHLQDEGYDITYVPIKNNGLINLEHLEKEIRPDTVLVAIMTVNNEIEVIQQMEEIRKLYRNQGVFFHTNGAQAMGKIPVEVGKWNVDWMSISSPKVYGPKHIGACRISRRLKVRIDPLVSGGGQEHGLHSGTLANSLVISFGEARRIAQEDIEYTRTSQPFFSLNSICPSTV</sequence>
<dbReference type="STRING" id="1336337.A0A3N4JT15"/>
<dbReference type="Gene3D" id="3.90.1150.10">
    <property type="entry name" value="Aspartate Aminotransferase, domain 1"/>
    <property type="match status" value="1"/>
</dbReference>
<dbReference type="Proteomes" id="UP000276215">
    <property type="component" value="Unassembled WGS sequence"/>
</dbReference>
<dbReference type="Gene3D" id="3.40.640.10">
    <property type="entry name" value="Type I PLP-dependent aspartate aminotransferase-like (Major domain)"/>
    <property type="match status" value="1"/>
</dbReference>
<evidence type="ECO:0000256" key="3">
    <source>
        <dbReference type="ARBA" id="ARBA00012239"/>
    </source>
</evidence>
<dbReference type="InterPro" id="IPR016454">
    <property type="entry name" value="Cysteine_dSase"/>
</dbReference>
<dbReference type="FunFam" id="3.40.640.10:FF:000003">
    <property type="entry name" value="Cysteine desulfurase IscS"/>
    <property type="match status" value="1"/>
</dbReference>
<dbReference type="GO" id="GO:0005739">
    <property type="term" value="C:mitochondrion"/>
    <property type="evidence" value="ECO:0007669"/>
    <property type="project" value="TreeGrafter"/>
</dbReference>
<evidence type="ECO:0000256" key="2">
    <source>
        <dbReference type="ARBA" id="ARBA00006490"/>
    </source>
</evidence>
<dbReference type="EC" id="2.8.1.7" evidence="3"/>
<dbReference type="EMBL" id="ML120372">
    <property type="protein sequence ID" value="RPB01484.1"/>
    <property type="molecule type" value="Genomic_DNA"/>
</dbReference>
<dbReference type="PIRSF" id="PIRSF005572">
    <property type="entry name" value="NifS"/>
    <property type="match status" value="1"/>
</dbReference>
<protein>
    <recommendedName>
        <fullName evidence="3">cysteine desulfurase</fullName>
        <ecNumber evidence="3">2.8.1.7</ecNumber>
    </recommendedName>
</protein>
<dbReference type="GO" id="GO:0046872">
    <property type="term" value="F:metal ion binding"/>
    <property type="evidence" value="ECO:0007669"/>
    <property type="project" value="UniProtKB-KW"/>
</dbReference>
<keyword evidence="12" id="KW-1185">Reference proteome</keyword>
<reference evidence="11 12" key="1">
    <citation type="journal article" date="2018" name="Nat. Ecol. Evol.">
        <title>Pezizomycetes genomes reveal the molecular basis of ectomycorrhizal truffle lifestyle.</title>
        <authorList>
            <person name="Murat C."/>
            <person name="Payen T."/>
            <person name="Noel B."/>
            <person name="Kuo A."/>
            <person name="Morin E."/>
            <person name="Chen J."/>
            <person name="Kohler A."/>
            <person name="Krizsan K."/>
            <person name="Balestrini R."/>
            <person name="Da Silva C."/>
            <person name="Montanini B."/>
            <person name="Hainaut M."/>
            <person name="Levati E."/>
            <person name="Barry K.W."/>
            <person name="Belfiori B."/>
            <person name="Cichocki N."/>
            <person name="Clum A."/>
            <person name="Dockter R.B."/>
            <person name="Fauchery L."/>
            <person name="Guy J."/>
            <person name="Iotti M."/>
            <person name="Le Tacon F."/>
            <person name="Lindquist E.A."/>
            <person name="Lipzen A."/>
            <person name="Malagnac F."/>
            <person name="Mello A."/>
            <person name="Molinier V."/>
            <person name="Miyauchi S."/>
            <person name="Poulain J."/>
            <person name="Riccioni C."/>
            <person name="Rubini A."/>
            <person name="Sitrit Y."/>
            <person name="Splivallo R."/>
            <person name="Traeger S."/>
            <person name="Wang M."/>
            <person name="Zifcakova L."/>
            <person name="Wipf D."/>
            <person name="Zambonelli A."/>
            <person name="Paolocci F."/>
            <person name="Nowrousian M."/>
            <person name="Ottonello S."/>
            <person name="Baldrian P."/>
            <person name="Spatafora J.W."/>
            <person name="Henrissat B."/>
            <person name="Nagy L.G."/>
            <person name="Aury J.M."/>
            <person name="Wincker P."/>
            <person name="Grigoriev I.V."/>
            <person name="Bonfante P."/>
            <person name="Martin F.M."/>
        </authorList>
    </citation>
    <scope>NUCLEOTIDE SEQUENCE [LARGE SCALE GENOMIC DNA]</scope>
    <source>
        <strain evidence="11 12">120613-1</strain>
    </source>
</reference>
<name>A0A3N4JT15_9PEZI</name>
<evidence type="ECO:0000256" key="4">
    <source>
        <dbReference type="ARBA" id="ARBA00022679"/>
    </source>
</evidence>
<feature type="domain" description="Aminotransferase class V" evidence="10">
    <location>
        <begin position="43"/>
        <end position="294"/>
    </location>
</feature>
<dbReference type="SUPFAM" id="SSF53383">
    <property type="entry name" value="PLP-dependent transferases"/>
    <property type="match status" value="1"/>
</dbReference>
<evidence type="ECO:0000256" key="9">
    <source>
        <dbReference type="ARBA" id="ARBA00050776"/>
    </source>
</evidence>
<keyword evidence="4 11" id="KW-0808">Transferase</keyword>
<dbReference type="GO" id="GO:0005829">
    <property type="term" value="C:cytosol"/>
    <property type="evidence" value="ECO:0007669"/>
    <property type="project" value="TreeGrafter"/>
</dbReference>
<keyword evidence="8" id="KW-0411">Iron-sulfur</keyword>
<dbReference type="PANTHER" id="PTHR11601">
    <property type="entry name" value="CYSTEINE DESULFURYLASE FAMILY MEMBER"/>
    <property type="match status" value="1"/>
</dbReference>
<evidence type="ECO:0000256" key="6">
    <source>
        <dbReference type="ARBA" id="ARBA00022898"/>
    </source>
</evidence>
<comment type="similarity">
    <text evidence="2">Belongs to the class-V pyridoxal-phosphate-dependent aminotransferase family. NifS/IscS subfamily.</text>
</comment>
<dbReference type="InterPro" id="IPR015424">
    <property type="entry name" value="PyrdxlP-dep_Trfase"/>
</dbReference>
<evidence type="ECO:0000256" key="5">
    <source>
        <dbReference type="ARBA" id="ARBA00022723"/>
    </source>
</evidence>
<keyword evidence="6" id="KW-0663">Pyridoxal phosphate</keyword>
<keyword evidence="7" id="KW-0408">Iron</keyword>
<evidence type="ECO:0000313" key="11">
    <source>
        <dbReference type="EMBL" id="RPB01484.1"/>
    </source>
</evidence>
<evidence type="ECO:0000256" key="8">
    <source>
        <dbReference type="ARBA" id="ARBA00023014"/>
    </source>
</evidence>
<dbReference type="PANTHER" id="PTHR11601:SF34">
    <property type="entry name" value="CYSTEINE DESULFURASE"/>
    <property type="match status" value="1"/>
</dbReference>
<gene>
    <name evidence="11" type="ORF">L873DRAFT_1842291</name>
</gene>
<dbReference type="InterPro" id="IPR015421">
    <property type="entry name" value="PyrdxlP-dep_Trfase_major"/>
</dbReference>
<organism evidence="11 12">
    <name type="scientific">Choiromyces venosus 120613-1</name>
    <dbReference type="NCBI Taxonomy" id="1336337"/>
    <lineage>
        <taxon>Eukaryota</taxon>
        <taxon>Fungi</taxon>
        <taxon>Dikarya</taxon>
        <taxon>Ascomycota</taxon>
        <taxon>Pezizomycotina</taxon>
        <taxon>Pezizomycetes</taxon>
        <taxon>Pezizales</taxon>
        <taxon>Tuberaceae</taxon>
        <taxon>Choiromyces</taxon>
    </lineage>
</organism>
<dbReference type="OrthoDB" id="10250117at2759"/>
<dbReference type="Pfam" id="PF00266">
    <property type="entry name" value="Aminotran_5"/>
    <property type="match status" value="1"/>
</dbReference>
<dbReference type="GO" id="GO:0031071">
    <property type="term" value="F:cysteine desulfurase activity"/>
    <property type="evidence" value="ECO:0007669"/>
    <property type="project" value="UniProtKB-EC"/>
</dbReference>
<comment type="catalytic activity">
    <reaction evidence="9">
        <text>(sulfur carrier)-H + L-cysteine = (sulfur carrier)-SH + L-alanine</text>
        <dbReference type="Rhea" id="RHEA:43892"/>
        <dbReference type="Rhea" id="RHEA-COMP:14737"/>
        <dbReference type="Rhea" id="RHEA-COMP:14739"/>
        <dbReference type="ChEBI" id="CHEBI:29917"/>
        <dbReference type="ChEBI" id="CHEBI:35235"/>
        <dbReference type="ChEBI" id="CHEBI:57972"/>
        <dbReference type="ChEBI" id="CHEBI:64428"/>
        <dbReference type="EC" id="2.8.1.7"/>
    </reaction>
</comment>
<dbReference type="InterPro" id="IPR015422">
    <property type="entry name" value="PyrdxlP-dep_Trfase_small"/>
</dbReference>
<evidence type="ECO:0000256" key="1">
    <source>
        <dbReference type="ARBA" id="ARBA00001933"/>
    </source>
</evidence>